<feature type="domain" description="GPI inositol-deacylase PGAP1-like alpha/beta" evidence="1">
    <location>
        <begin position="113"/>
        <end position="164"/>
    </location>
</feature>
<dbReference type="PANTHER" id="PTHR37946">
    <property type="entry name" value="SLL1969 PROTEIN"/>
    <property type="match status" value="1"/>
</dbReference>
<evidence type="ECO:0000313" key="3">
    <source>
        <dbReference type="Proteomes" id="UP000501130"/>
    </source>
</evidence>
<dbReference type="Pfam" id="PF07819">
    <property type="entry name" value="PGAP1"/>
    <property type="match status" value="1"/>
</dbReference>
<sequence>MAAQTPVSSHPKLGVADVAKLAAREGYLFGLSFLFRQRVAQFVPEFSPNFHNRQLPIVFMVPGYMEKPGCFATLYEELLWSGVRVALYQPRYVLASVHEMARDFGHYMDTVLEQAECEGANTYLLGHSMGGLIVRKAMSTRWHSHTQVQHLFTLASPNNGTRMAHLGVGDCAVDMLPNSDFLNELNVEDDAHRQKMSSVIAIPDALILHHRFAHLEGAANHVIDRTGHMALLDEPRLIELLKRKMQGQNPHQLLGA</sequence>
<protein>
    <recommendedName>
        <fullName evidence="1">GPI inositol-deacylase PGAP1-like alpha/beta domain-containing protein</fullName>
    </recommendedName>
</protein>
<keyword evidence="3" id="KW-1185">Reference proteome</keyword>
<reference evidence="2 3" key="1">
    <citation type="submission" date="2020-05" db="EMBL/GenBank/DDBJ databases">
        <title>Compete genome of Limnobacter sp. SAORIC-580.</title>
        <authorList>
            <person name="Song J."/>
            <person name="Cho J.-C."/>
        </authorList>
    </citation>
    <scope>NUCLEOTIDE SEQUENCE [LARGE SCALE GENOMIC DNA]</scope>
    <source>
        <strain evidence="2 3">SAORIC-580</strain>
    </source>
</reference>
<organism evidence="2 3">
    <name type="scientific">Limnobacter profundi</name>
    <dbReference type="NCBI Taxonomy" id="2732163"/>
    <lineage>
        <taxon>Bacteria</taxon>
        <taxon>Pseudomonadati</taxon>
        <taxon>Pseudomonadota</taxon>
        <taxon>Betaproteobacteria</taxon>
        <taxon>Burkholderiales</taxon>
        <taxon>Burkholderiaceae</taxon>
        <taxon>Limnobacter</taxon>
    </lineage>
</organism>
<dbReference type="Proteomes" id="UP000501130">
    <property type="component" value="Chromosome"/>
</dbReference>
<dbReference type="EMBL" id="CP053084">
    <property type="protein sequence ID" value="QJR29028.1"/>
    <property type="molecule type" value="Genomic_DNA"/>
</dbReference>
<dbReference type="InterPro" id="IPR029058">
    <property type="entry name" value="AB_hydrolase_fold"/>
</dbReference>
<evidence type="ECO:0000259" key="1">
    <source>
        <dbReference type="Pfam" id="PF07819"/>
    </source>
</evidence>
<dbReference type="Gene3D" id="3.40.50.1820">
    <property type="entry name" value="alpha/beta hydrolase"/>
    <property type="match status" value="1"/>
</dbReference>
<dbReference type="RefSeq" id="WP_171098179.1">
    <property type="nucleotide sequence ID" value="NZ_CP053084.1"/>
</dbReference>
<dbReference type="InterPro" id="IPR012908">
    <property type="entry name" value="PGAP1-ab_dom-like"/>
</dbReference>
<accession>A0ABX6N480</accession>
<evidence type="ECO:0000313" key="2">
    <source>
        <dbReference type="EMBL" id="QJR29028.1"/>
    </source>
</evidence>
<dbReference type="PANTHER" id="PTHR37946:SF1">
    <property type="entry name" value="SLL1969 PROTEIN"/>
    <property type="match status" value="1"/>
</dbReference>
<name>A0ABX6N480_9BURK</name>
<dbReference type="SUPFAM" id="SSF53474">
    <property type="entry name" value="alpha/beta-Hydrolases"/>
    <property type="match status" value="1"/>
</dbReference>
<proteinExistence type="predicted"/>
<gene>
    <name evidence="2" type="ORF">HKT17_04550</name>
</gene>